<evidence type="ECO:0000259" key="1">
    <source>
        <dbReference type="SMART" id="SM00471"/>
    </source>
</evidence>
<gene>
    <name evidence="2" type="ORF">ATNIH1004_001909</name>
</gene>
<dbReference type="SUPFAM" id="SSF109604">
    <property type="entry name" value="HD-domain/PDEase-like"/>
    <property type="match status" value="1"/>
</dbReference>
<organism evidence="2 3">
    <name type="scientific">Aspergillus tanneri</name>
    <dbReference type="NCBI Taxonomy" id="1220188"/>
    <lineage>
        <taxon>Eukaryota</taxon>
        <taxon>Fungi</taxon>
        <taxon>Dikarya</taxon>
        <taxon>Ascomycota</taxon>
        <taxon>Pezizomycotina</taxon>
        <taxon>Eurotiomycetes</taxon>
        <taxon>Eurotiomycetidae</taxon>
        <taxon>Eurotiales</taxon>
        <taxon>Aspergillaceae</taxon>
        <taxon>Aspergillus</taxon>
        <taxon>Aspergillus subgen. Circumdati</taxon>
    </lineage>
</organism>
<dbReference type="Proteomes" id="UP000324241">
    <property type="component" value="Unassembled WGS sequence"/>
</dbReference>
<dbReference type="VEuPathDB" id="FungiDB:EYZ11_002266"/>
<evidence type="ECO:0000313" key="2">
    <source>
        <dbReference type="EMBL" id="KAA8641444.1"/>
    </source>
</evidence>
<proteinExistence type="predicted"/>
<name>A0A5M9M7X7_9EURO</name>
<comment type="caution">
    <text evidence="2">The sequence shown here is derived from an EMBL/GenBank/DDBJ whole genome shotgun (WGS) entry which is preliminary data.</text>
</comment>
<reference evidence="2 3" key="1">
    <citation type="submission" date="2019-08" db="EMBL/GenBank/DDBJ databases">
        <title>The genome sequence of a newly discovered highly antifungal drug resistant Aspergillus species, Aspergillus tanneri NIH 1004.</title>
        <authorList>
            <person name="Mounaud S."/>
            <person name="Singh I."/>
            <person name="Joardar V."/>
            <person name="Pakala S."/>
            <person name="Pakala S."/>
            <person name="Venepally P."/>
            <person name="Chung J.K."/>
            <person name="Losada L."/>
            <person name="Nierman W.C."/>
        </authorList>
    </citation>
    <scope>NUCLEOTIDE SEQUENCE [LARGE SCALE GENOMIC DNA]</scope>
    <source>
        <strain evidence="2 3">NIH1004</strain>
    </source>
</reference>
<dbReference type="AlphaFoldDB" id="A0A5M9M7X7"/>
<accession>A0A5M9M7X7</accession>
<dbReference type="Gene3D" id="1.10.3210.10">
    <property type="entry name" value="Hypothetical protein af1432"/>
    <property type="match status" value="1"/>
</dbReference>
<dbReference type="EMBL" id="QUQM01000010">
    <property type="protein sequence ID" value="KAA8641444.1"/>
    <property type="molecule type" value="Genomic_DNA"/>
</dbReference>
<dbReference type="GeneID" id="54324611"/>
<dbReference type="PANTHER" id="PTHR35569">
    <property type="entry name" value="CYANAMIDE HYDRATASE DDI2-RELATED"/>
    <property type="match status" value="1"/>
</dbReference>
<protein>
    <recommendedName>
        <fullName evidence="1">HD/PDEase domain-containing protein</fullName>
    </recommendedName>
</protein>
<dbReference type="RefSeq" id="XP_033420806.1">
    <property type="nucleotide sequence ID" value="XM_033566604.1"/>
</dbReference>
<sequence>MTSTTLDPIREYGFTAVPSAAEKVVDPAFQLHGPPPVAPVSMTPVPNTPVARRIQAYAREHLPAPTFNHSMRVYHYGLAMKYYYFRDWKFSDETYLLACMLHDIGATQQNLRATHLSFEFYGGLLALDVLQRPVDEHGSPNGDPQSVSPKAQAEGVAEAVIRHQDLCKVGSITALGQLIQLATILDNTGVHSQLVHPDTARDVIQHYPRLQWSDCFANTVREENRRKPWAHTTTLGEEDFPDSILGNAHAAPYEQNEKDNHDAGRIAGWREVKVKAARTTYLTRIAKTLITSLQPSRLDYRPIHRSAIQFINMALTMAITELALLRLKTPKDPTVWPALRSAIQAQATYSTFPVYLLTQIEDPSYVYLLGGWESTATHLNDWIPGETNQRLMAALQDHIEVDWMIHIDIDPRQFGGNVLTSSRAQERILLDAPVMAIGRYFLATGRRDAFLRTFYATKGNLQASIAPRTLQGGLRLEPRDTTVDGEEKQEFVLFSEWDDVPADSAGFEGLGRAQEALAGTEIKHARIWERTDQ</sequence>
<dbReference type="InterPro" id="IPR017771">
    <property type="entry name" value="Cyanamide_hydratase_HD"/>
</dbReference>
<dbReference type="OrthoDB" id="409121at2759"/>
<dbReference type="CDD" id="cd00077">
    <property type="entry name" value="HDc"/>
    <property type="match status" value="1"/>
</dbReference>
<feature type="domain" description="HD/PDEase" evidence="1">
    <location>
        <begin position="62"/>
        <end position="197"/>
    </location>
</feature>
<dbReference type="Gene3D" id="3.30.70.100">
    <property type="match status" value="1"/>
</dbReference>
<dbReference type="SMART" id="SM00471">
    <property type="entry name" value="HDc"/>
    <property type="match status" value="1"/>
</dbReference>
<dbReference type="NCBIfam" id="TIGR03401">
    <property type="entry name" value="cyanamide_fam"/>
    <property type="match status" value="1"/>
</dbReference>
<evidence type="ECO:0000313" key="3">
    <source>
        <dbReference type="Proteomes" id="UP000324241"/>
    </source>
</evidence>
<dbReference type="InterPro" id="IPR003607">
    <property type="entry name" value="HD/PDEase_dom"/>
</dbReference>
<dbReference type="VEuPathDB" id="FungiDB:EYZ11_002269"/>
<dbReference type="PANTHER" id="PTHR35569:SF1">
    <property type="entry name" value="CYANAMIDE HYDRATASE DDI2-RELATED"/>
    <property type="match status" value="1"/>
</dbReference>